<feature type="transmembrane region" description="Helical" evidence="1">
    <location>
        <begin position="52"/>
        <end position="73"/>
    </location>
</feature>
<keyword evidence="1" id="KW-0812">Transmembrane</keyword>
<evidence type="ECO:0000256" key="1">
    <source>
        <dbReference type="SAM" id="Phobius"/>
    </source>
</evidence>
<gene>
    <name evidence="2" type="ORF">HNP84_001642</name>
</gene>
<dbReference type="RefSeq" id="WP_185048738.1">
    <property type="nucleotide sequence ID" value="NZ_BAABIX010000028.1"/>
</dbReference>
<proteinExistence type="predicted"/>
<accession>A0A840NYT4</accession>
<protein>
    <submittedName>
        <fullName evidence="2">Uncharacterized protein</fullName>
    </submittedName>
</protein>
<evidence type="ECO:0000313" key="2">
    <source>
        <dbReference type="EMBL" id="MBB5131929.1"/>
    </source>
</evidence>
<keyword evidence="1" id="KW-1133">Transmembrane helix</keyword>
<comment type="caution">
    <text evidence="2">The sequence shown here is derived from an EMBL/GenBank/DDBJ whole genome shotgun (WGS) entry which is preliminary data.</text>
</comment>
<keyword evidence="1" id="KW-0472">Membrane</keyword>
<reference evidence="2 3" key="1">
    <citation type="submission" date="2020-08" db="EMBL/GenBank/DDBJ databases">
        <title>Genomic Encyclopedia of Type Strains, Phase IV (KMG-IV): sequencing the most valuable type-strain genomes for metagenomic binning, comparative biology and taxonomic classification.</title>
        <authorList>
            <person name="Goeker M."/>
        </authorList>
    </citation>
    <scope>NUCLEOTIDE SEQUENCE [LARGE SCALE GENOMIC DNA]</scope>
    <source>
        <strain evidence="2 3">DSM 45615</strain>
    </source>
</reference>
<dbReference type="AlphaFoldDB" id="A0A840NYT4"/>
<evidence type="ECO:0000313" key="3">
    <source>
        <dbReference type="Proteomes" id="UP000578449"/>
    </source>
</evidence>
<dbReference type="Proteomes" id="UP000578449">
    <property type="component" value="Unassembled WGS sequence"/>
</dbReference>
<sequence length="85" mass="9753">MLFALIPMHFMDGFKLRTWSRAAWWALWPPVAFAFGYLTLLTTDDPPALTEVGPMPALFLSFAAISVATWAYARWRLRHLLPQSQ</sequence>
<name>A0A840NYT4_9ACTN</name>
<organism evidence="2 3">
    <name type="scientific">Thermocatellispora tengchongensis</name>
    <dbReference type="NCBI Taxonomy" id="1073253"/>
    <lineage>
        <taxon>Bacteria</taxon>
        <taxon>Bacillati</taxon>
        <taxon>Actinomycetota</taxon>
        <taxon>Actinomycetes</taxon>
        <taxon>Streptosporangiales</taxon>
        <taxon>Streptosporangiaceae</taxon>
        <taxon>Thermocatellispora</taxon>
    </lineage>
</organism>
<feature type="transmembrane region" description="Helical" evidence="1">
    <location>
        <begin position="21"/>
        <end position="40"/>
    </location>
</feature>
<keyword evidence="3" id="KW-1185">Reference proteome</keyword>
<dbReference type="EMBL" id="JACHGN010000003">
    <property type="protein sequence ID" value="MBB5131929.1"/>
    <property type="molecule type" value="Genomic_DNA"/>
</dbReference>